<name>A0ABW3JFA6_9FLAO</name>
<dbReference type="Pfam" id="PF18962">
    <property type="entry name" value="Por_Secre_tail"/>
    <property type="match status" value="1"/>
</dbReference>
<sequence>MKPKILQNTLLIVLLSITVFSQAQETKSKRQKSNKKLITLAVISGNAVLDTELKQIDLTADIINNGNTTITERGFVYSSTIEIPTTLDNKIVVESDDYIFNSKLENVIPNTIYYVRSYAINASGIAYGNVSSIETSSLADIKIDLKARIKTYPNPSTNFISLSGLAESKNYTIYSMQGKEMARGTISNDNKIDVRFLANGLYILKLENLEMVKFIKE</sequence>
<evidence type="ECO:0000256" key="1">
    <source>
        <dbReference type="ARBA" id="ARBA00022729"/>
    </source>
</evidence>
<dbReference type="NCBIfam" id="TIGR04183">
    <property type="entry name" value="Por_Secre_tail"/>
    <property type="match status" value="1"/>
</dbReference>
<protein>
    <submittedName>
        <fullName evidence="4">T9SS type A sorting domain-containing protein</fullName>
    </submittedName>
</protein>
<evidence type="ECO:0000313" key="5">
    <source>
        <dbReference type="Proteomes" id="UP001597061"/>
    </source>
</evidence>
<organism evidence="4 5">
    <name type="scientific">Mariniflexile jejuense</name>
    <dbReference type="NCBI Taxonomy" id="1173582"/>
    <lineage>
        <taxon>Bacteria</taxon>
        <taxon>Pseudomonadati</taxon>
        <taxon>Bacteroidota</taxon>
        <taxon>Flavobacteriia</taxon>
        <taxon>Flavobacteriales</taxon>
        <taxon>Flavobacteriaceae</taxon>
        <taxon>Mariniflexile</taxon>
    </lineage>
</organism>
<keyword evidence="5" id="KW-1185">Reference proteome</keyword>
<accession>A0ABW3JFA6</accession>
<dbReference type="InterPro" id="IPR026444">
    <property type="entry name" value="Secre_tail"/>
</dbReference>
<feature type="chain" id="PRO_5045182378" evidence="2">
    <location>
        <begin position="24"/>
        <end position="217"/>
    </location>
</feature>
<feature type="domain" description="Secretion system C-terminal sorting" evidence="3">
    <location>
        <begin position="152"/>
        <end position="210"/>
    </location>
</feature>
<reference evidence="5" key="1">
    <citation type="journal article" date="2019" name="Int. J. Syst. Evol. Microbiol.">
        <title>The Global Catalogue of Microorganisms (GCM) 10K type strain sequencing project: providing services to taxonomists for standard genome sequencing and annotation.</title>
        <authorList>
            <consortium name="The Broad Institute Genomics Platform"/>
            <consortium name="The Broad Institute Genome Sequencing Center for Infectious Disease"/>
            <person name="Wu L."/>
            <person name="Ma J."/>
        </authorList>
    </citation>
    <scope>NUCLEOTIDE SEQUENCE [LARGE SCALE GENOMIC DNA]</scope>
    <source>
        <strain evidence="5">CCUG 62414</strain>
    </source>
</reference>
<feature type="signal peptide" evidence="2">
    <location>
        <begin position="1"/>
        <end position="23"/>
    </location>
</feature>
<proteinExistence type="predicted"/>
<evidence type="ECO:0000313" key="4">
    <source>
        <dbReference type="EMBL" id="MFD0988751.1"/>
    </source>
</evidence>
<keyword evidence="1 2" id="KW-0732">Signal</keyword>
<evidence type="ECO:0000259" key="3">
    <source>
        <dbReference type="Pfam" id="PF18962"/>
    </source>
</evidence>
<gene>
    <name evidence="4" type="ORF">ACFQ1R_01465</name>
</gene>
<evidence type="ECO:0000256" key="2">
    <source>
        <dbReference type="SAM" id="SignalP"/>
    </source>
</evidence>
<comment type="caution">
    <text evidence="4">The sequence shown here is derived from an EMBL/GenBank/DDBJ whole genome shotgun (WGS) entry which is preliminary data.</text>
</comment>
<dbReference type="Proteomes" id="UP001597061">
    <property type="component" value="Unassembled WGS sequence"/>
</dbReference>
<dbReference type="RefSeq" id="WP_379924323.1">
    <property type="nucleotide sequence ID" value="NZ_JBHTJI010000001.1"/>
</dbReference>
<dbReference type="EMBL" id="JBHTJI010000001">
    <property type="protein sequence ID" value="MFD0988751.1"/>
    <property type="molecule type" value="Genomic_DNA"/>
</dbReference>